<dbReference type="EMBL" id="JAATWM020000008">
    <property type="protein sequence ID" value="KAF9879264.1"/>
    <property type="molecule type" value="Genomic_DNA"/>
</dbReference>
<accession>A0A9P6IB51</accession>
<evidence type="ECO:0000313" key="3">
    <source>
        <dbReference type="Proteomes" id="UP000781932"/>
    </source>
</evidence>
<dbReference type="RefSeq" id="XP_038748725.1">
    <property type="nucleotide sequence ID" value="XM_038886216.1"/>
</dbReference>
<feature type="compositionally biased region" description="Acidic residues" evidence="1">
    <location>
        <begin position="76"/>
        <end position="86"/>
    </location>
</feature>
<dbReference type="Proteomes" id="UP000781932">
    <property type="component" value="Unassembled WGS sequence"/>
</dbReference>
<sequence length="520" mass="60755">MRLASKQLRDLVQPHFRIQRVFISANPRNVEVFRAVAEHESFRHRVQEIVWDDARLLRSLSEHVEENGYEPMHDEDFYEPSDDEEPPEKCPRDFWRACRENIERAKERQGRDPKSLPEHVEFAEQRAAQLPYGVAHTYYQKLLQQQSEVLATEADRIAFDWVLDNDRFPNLRRITVTPVAHGMIFNPLYPTPMIREFPYGFNYPLPRSWPTPYKRSSIGAGDWATDADKDRYRGFCIVTRALARQQRTKVPEFIIDGRQVNTGLTCEIFQTAAEPSEEYENLVSVIRKPGFTTLRLNLMVGGQDWQNWPAFRSGRLREALNADLRHFTFEADLNENMAWESAGKPDHFVPLRSIFPVEAWTNLRHFGLSGFLVKQDDLLDLLRSLPSTLRSVELSFLEFMENSGNYKGLLSSIRNDLGWRERAIKPRVSIALPSDSSLAGRAVWIDEEVEEYLYGDAENPYDRCEDRYLRCEDGRRLERGVGIERDAFEPRFERTWDWDPRKPDALPEGFVRGSQKRALR</sequence>
<organism evidence="2 3">
    <name type="scientific">Colletotrichum karsti</name>
    <dbReference type="NCBI Taxonomy" id="1095194"/>
    <lineage>
        <taxon>Eukaryota</taxon>
        <taxon>Fungi</taxon>
        <taxon>Dikarya</taxon>
        <taxon>Ascomycota</taxon>
        <taxon>Pezizomycotina</taxon>
        <taxon>Sordariomycetes</taxon>
        <taxon>Hypocreomycetidae</taxon>
        <taxon>Glomerellales</taxon>
        <taxon>Glomerellaceae</taxon>
        <taxon>Colletotrichum</taxon>
        <taxon>Colletotrichum boninense species complex</taxon>
    </lineage>
</organism>
<evidence type="ECO:0000256" key="1">
    <source>
        <dbReference type="SAM" id="MobiDB-lite"/>
    </source>
</evidence>
<proteinExistence type="predicted"/>
<gene>
    <name evidence="2" type="ORF">CkaCkLH20_03497</name>
</gene>
<dbReference type="GeneID" id="62159290"/>
<name>A0A9P6IB51_9PEZI</name>
<feature type="region of interest" description="Disordered" evidence="1">
    <location>
        <begin position="68"/>
        <end position="90"/>
    </location>
</feature>
<evidence type="ECO:0008006" key="4">
    <source>
        <dbReference type="Google" id="ProtNLM"/>
    </source>
</evidence>
<comment type="caution">
    <text evidence="2">The sequence shown here is derived from an EMBL/GenBank/DDBJ whole genome shotgun (WGS) entry which is preliminary data.</text>
</comment>
<protein>
    <recommendedName>
        <fullName evidence="4">F-box domain-containing protein</fullName>
    </recommendedName>
</protein>
<dbReference type="AlphaFoldDB" id="A0A9P6IB51"/>
<reference evidence="2" key="2">
    <citation type="submission" date="2020-11" db="EMBL/GenBank/DDBJ databases">
        <title>Whole genome sequencing of Colletotrichum sp.</title>
        <authorList>
            <person name="Li H."/>
        </authorList>
    </citation>
    <scope>NUCLEOTIDE SEQUENCE</scope>
    <source>
        <strain evidence="2">CkLH20</strain>
    </source>
</reference>
<evidence type="ECO:0000313" key="2">
    <source>
        <dbReference type="EMBL" id="KAF9879264.1"/>
    </source>
</evidence>
<keyword evidence="3" id="KW-1185">Reference proteome</keyword>
<reference evidence="2" key="1">
    <citation type="submission" date="2020-03" db="EMBL/GenBank/DDBJ databases">
        <authorList>
            <person name="He L."/>
        </authorList>
    </citation>
    <scope>NUCLEOTIDE SEQUENCE</scope>
    <source>
        <strain evidence="2">CkLH20</strain>
    </source>
</reference>
<dbReference type="OrthoDB" id="5422579at2759"/>